<gene>
    <name evidence="11" type="ORF">SCODWIG_02020</name>
</gene>
<dbReference type="PANTHER" id="PTHR48012:SF10">
    <property type="entry name" value="FI20177P1"/>
    <property type="match status" value="1"/>
</dbReference>
<dbReference type="InterPro" id="IPR000719">
    <property type="entry name" value="Prot_kinase_dom"/>
</dbReference>
<dbReference type="GO" id="GO:0005524">
    <property type="term" value="F:ATP binding"/>
    <property type="evidence" value="ECO:0007669"/>
    <property type="project" value="UniProtKB-KW"/>
</dbReference>
<keyword evidence="5" id="KW-0418">Kinase</keyword>
<protein>
    <recommendedName>
        <fullName evidence="10">Protein kinase domain-containing protein</fullName>
    </recommendedName>
</protein>
<dbReference type="GO" id="GO:0004674">
    <property type="term" value="F:protein serine/threonine kinase activity"/>
    <property type="evidence" value="ECO:0007669"/>
    <property type="project" value="UniProtKB-KW"/>
</dbReference>
<dbReference type="InterPro" id="IPR011009">
    <property type="entry name" value="Kinase-like_dom_sf"/>
</dbReference>
<dbReference type="EMBL" id="UFAJ01000310">
    <property type="protein sequence ID" value="SSD60259.1"/>
    <property type="molecule type" value="Genomic_DNA"/>
</dbReference>
<feature type="region of interest" description="Disordered" evidence="9">
    <location>
        <begin position="339"/>
        <end position="358"/>
    </location>
</feature>
<feature type="compositionally biased region" description="Basic and acidic residues" evidence="9">
    <location>
        <begin position="520"/>
        <end position="529"/>
    </location>
</feature>
<comment type="catalytic activity">
    <reaction evidence="7">
        <text>L-threonyl-[protein] + ATP = O-phospho-L-threonyl-[protein] + ADP + H(+)</text>
        <dbReference type="Rhea" id="RHEA:46608"/>
        <dbReference type="Rhea" id="RHEA-COMP:11060"/>
        <dbReference type="Rhea" id="RHEA-COMP:11605"/>
        <dbReference type="ChEBI" id="CHEBI:15378"/>
        <dbReference type="ChEBI" id="CHEBI:30013"/>
        <dbReference type="ChEBI" id="CHEBI:30616"/>
        <dbReference type="ChEBI" id="CHEBI:61977"/>
        <dbReference type="ChEBI" id="CHEBI:456216"/>
        <dbReference type="EC" id="2.7.11.1"/>
    </reaction>
</comment>
<accession>A0A376B6Q6</accession>
<evidence type="ECO:0000256" key="9">
    <source>
        <dbReference type="SAM" id="MobiDB-lite"/>
    </source>
</evidence>
<evidence type="ECO:0000256" key="3">
    <source>
        <dbReference type="ARBA" id="ARBA00022679"/>
    </source>
</evidence>
<evidence type="ECO:0000256" key="4">
    <source>
        <dbReference type="ARBA" id="ARBA00022741"/>
    </source>
</evidence>
<comment type="catalytic activity">
    <reaction evidence="8">
        <text>L-seryl-[protein] + ATP = O-phospho-L-seryl-[protein] + ADP + H(+)</text>
        <dbReference type="Rhea" id="RHEA:17989"/>
        <dbReference type="Rhea" id="RHEA-COMP:9863"/>
        <dbReference type="Rhea" id="RHEA-COMP:11604"/>
        <dbReference type="ChEBI" id="CHEBI:15378"/>
        <dbReference type="ChEBI" id="CHEBI:29999"/>
        <dbReference type="ChEBI" id="CHEBI:30616"/>
        <dbReference type="ChEBI" id="CHEBI:83421"/>
        <dbReference type="ChEBI" id="CHEBI:456216"/>
        <dbReference type="EC" id="2.7.11.1"/>
    </reaction>
</comment>
<name>A0A376B6Q6_9ASCO</name>
<evidence type="ECO:0000256" key="7">
    <source>
        <dbReference type="ARBA" id="ARBA00047899"/>
    </source>
</evidence>
<feature type="domain" description="Protein kinase" evidence="10">
    <location>
        <begin position="99"/>
        <end position="444"/>
    </location>
</feature>
<keyword evidence="4" id="KW-0547">Nucleotide-binding</keyword>
<dbReference type="InterPro" id="IPR050629">
    <property type="entry name" value="STE20/SPS1-PAK"/>
</dbReference>
<dbReference type="InterPro" id="IPR046409">
    <property type="entry name" value="PDC10_dimerisation_sf"/>
</dbReference>
<feature type="compositionally biased region" description="Polar residues" evidence="9">
    <location>
        <begin position="565"/>
        <end position="575"/>
    </location>
</feature>
<evidence type="ECO:0000313" key="12">
    <source>
        <dbReference type="Proteomes" id="UP000262825"/>
    </source>
</evidence>
<dbReference type="PANTHER" id="PTHR48012">
    <property type="entry name" value="STERILE20-LIKE KINASE, ISOFORM B-RELATED"/>
    <property type="match status" value="1"/>
</dbReference>
<keyword evidence="6" id="KW-0067">ATP-binding</keyword>
<dbReference type="Gene3D" id="1.10.12.70">
    <property type="match status" value="1"/>
</dbReference>
<evidence type="ECO:0000256" key="5">
    <source>
        <dbReference type="ARBA" id="ARBA00022777"/>
    </source>
</evidence>
<dbReference type="VEuPathDB" id="FungiDB:SCODWIG_02020"/>
<evidence type="ECO:0000256" key="6">
    <source>
        <dbReference type="ARBA" id="ARBA00022840"/>
    </source>
</evidence>
<dbReference type="AlphaFoldDB" id="A0A376B6Q6"/>
<feature type="compositionally biased region" description="Basic and acidic residues" evidence="9">
    <location>
        <begin position="346"/>
        <end position="358"/>
    </location>
</feature>
<dbReference type="Gene3D" id="1.10.510.10">
    <property type="entry name" value="Transferase(Phosphotransferase) domain 1"/>
    <property type="match status" value="1"/>
</dbReference>
<evidence type="ECO:0000256" key="8">
    <source>
        <dbReference type="ARBA" id="ARBA00048679"/>
    </source>
</evidence>
<proteinExistence type="inferred from homology"/>
<organism evidence="11 12">
    <name type="scientific">Saccharomycodes ludwigii</name>
    <dbReference type="NCBI Taxonomy" id="36035"/>
    <lineage>
        <taxon>Eukaryota</taxon>
        <taxon>Fungi</taxon>
        <taxon>Dikarya</taxon>
        <taxon>Ascomycota</taxon>
        <taxon>Saccharomycotina</taxon>
        <taxon>Saccharomycetes</taxon>
        <taxon>Saccharomycodales</taxon>
        <taxon>Saccharomycodaceae</taxon>
        <taxon>Saccharomycodes</taxon>
    </lineage>
</organism>
<dbReference type="Proteomes" id="UP000262825">
    <property type="component" value="Unassembled WGS sequence"/>
</dbReference>
<feature type="region of interest" description="Disordered" evidence="9">
    <location>
        <begin position="511"/>
        <end position="585"/>
    </location>
</feature>
<dbReference type="Pfam" id="PF00069">
    <property type="entry name" value="Pkinase"/>
    <property type="match status" value="2"/>
</dbReference>
<evidence type="ECO:0000256" key="1">
    <source>
        <dbReference type="ARBA" id="ARBA00008874"/>
    </source>
</evidence>
<sequence length="646" mass="73403">MSAIGMIKSCTNQLKSIGENNNPQNHISETKDAVIMGKVPVPAQLTTSPNYMHNPVDFSIFKNKTISTTKNRNQPLPSEIINEIIQNLIENNTDLCNIYRIKECVGKGNFGDVYRASLRTENCTATLNFNNGKTFNKAALTAKTHNYEPESYATQNSLNNTKEYTFESVNETAQKNITVIPKNVDVAIKIVDLEESEDEIELLAQEIYFLGSLKNKHIVSYFQTLLNDVKMWIVMEYCGGGSCADLLKYLPSNLTEEKVSCIIKQTLLGLEYLHAQKKIHRDIKAANILLAEDGTVKLGDFGVSGELMNTIKRRTFVGTPFWMAPEIITCNNRFIDQLEENGNGESGKDSTTDADDKNNLGYNEKADIWSLGITVIELLSKRPPFSEEDPLKILTLIPDREPPVLQDSASMKFSLYAKEFVSLCLRKDPRKRPSASQLLKHKFITKLNKKNNVSLVEEIEYVKKIKQNQAHRKEPKFNLNDKVYKTGKKKGLVTWKFDVDSLKRDRVFAGVSNINSPNDKNNDTAKMRSDSISPYRGEEENKTPRTHEESPASFNAKKYNLQKKGVSSTNPVQMDQEQQPQKKKQEVNYYKDIIECSFKRLNERARYQQTKKVVENLNSCFKSAEHEQPGLSEALIEEIMLCMENI</sequence>
<keyword evidence="3" id="KW-0808">Transferase</keyword>
<comment type="similarity">
    <text evidence="1">Belongs to the protein kinase superfamily. STE Ser/Thr protein kinase family. STE20 subfamily.</text>
</comment>
<dbReference type="SMART" id="SM00220">
    <property type="entry name" value="S_TKc"/>
    <property type="match status" value="1"/>
</dbReference>
<dbReference type="PROSITE" id="PS50011">
    <property type="entry name" value="PROTEIN_KINASE_DOM"/>
    <property type="match status" value="1"/>
</dbReference>
<evidence type="ECO:0000313" key="11">
    <source>
        <dbReference type="EMBL" id="SSD60259.1"/>
    </source>
</evidence>
<evidence type="ECO:0000259" key="10">
    <source>
        <dbReference type="PROSITE" id="PS50011"/>
    </source>
</evidence>
<feature type="compositionally biased region" description="Basic and acidic residues" evidence="9">
    <location>
        <begin position="536"/>
        <end position="550"/>
    </location>
</feature>
<dbReference type="GO" id="GO:0005737">
    <property type="term" value="C:cytoplasm"/>
    <property type="evidence" value="ECO:0007669"/>
    <property type="project" value="TreeGrafter"/>
</dbReference>
<reference evidence="12" key="1">
    <citation type="submission" date="2018-06" db="EMBL/GenBank/DDBJ databases">
        <authorList>
            <person name="Guldener U."/>
        </authorList>
    </citation>
    <scope>NUCLEOTIDE SEQUENCE [LARGE SCALE GENOMIC DNA]</scope>
    <source>
        <strain evidence="12">UTAD17</strain>
    </source>
</reference>
<keyword evidence="2" id="KW-0723">Serine/threonine-protein kinase</keyword>
<evidence type="ECO:0000256" key="2">
    <source>
        <dbReference type="ARBA" id="ARBA00022527"/>
    </source>
</evidence>
<dbReference type="SUPFAM" id="SSF56112">
    <property type="entry name" value="Protein kinase-like (PK-like)"/>
    <property type="match status" value="1"/>
</dbReference>
<keyword evidence="12" id="KW-1185">Reference proteome</keyword>